<dbReference type="OrthoDB" id="6163055at2759"/>
<evidence type="ECO:0000313" key="1">
    <source>
        <dbReference type="EnsemblMetazoa" id="Aqu2.1.28618_001"/>
    </source>
</evidence>
<dbReference type="AlphaFoldDB" id="A0A1X7ULI9"/>
<accession>A0A1X7ULI9</accession>
<proteinExistence type="predicted"/>
<dbReference type="InParanoid" id="A0A1X7ULI9"/>
<organism evidence="1">
    <name type="scientific">Amphimedon queenslandica</name>
    <name type="common">Sponge</name>
    <dbReference type="NCBI Taxonomy" id="400682"/>
    <lineage>
        <taxon>Eukaryota</taxon>
        <taxon>Metazoa</taxon>
        <taxon>Porifera</taxon>
        <taxon>Demospongiae</taxon>
        <taxon>Heteroscleromorpha</taxon>
        <taxon>Haplosclerida</taxon>
        <taxon>Niphatidae</taxon>
        <taxon>Amphimedon</taxon>
    </lineage>
</organism>
<protein>
    <submittedName>
        <fullName evidence="1">Uncharacterized protein</fullName>
    </submittedName>
</protein>
<dbReference type="EnsemblMetazoa" id="Aqu2.1.28618_001">
    <property type="protein sequence ID" value="Aqu2.1.28618_001"/>
    <property type="gene ID" value="Aqu2.1.28618"/>
</dbReference>
<name>A0A1X7ULI9_AMPQE</name>
<reference evidence="1" key="1">
    <citation type="submission" date="2017-05" db="UniProtKB">
        <authorList>
            <consortium name="EnsemblMetazoa"/>
        </authorList>
    </citation>
    <scope>IDENTIFICATION</scope>
</reference>
<sequence length="72" mass="8172">DAPPALRTDYQLMSEDEVKDIKTGLSAMKRGAVLDIFSKEDITGKEKSWLVIVMILILQHKKQLKTSKILLM</sequence>